<dbReference type="Gene3D" id="3.90.226.10">
    <property type="entry name" value="2-enoyl-CoA Hydratase, Chain A, domain 1"/>
    <property type="match status" value="1"/>
</dbReference>
<dbReference type="Pfam" id="PF00378">
    <property type="entry name" value="ECH_1"/>
    <property type="match status" value="1"/>
</dbReference>
<dbReference type="SUPFAM" id="SSF52096">
    <property type="entry name" value="ClpP/crotonase"/>
    <property type="match status" value="1"/>
</dbReference>
<dbReference type="AlphaFoldDB" id="A0A5C1QJF9"/>
<keyword evidence="5" id="KW-1185">Reference proteome</keyword>
<protein>
    <recommendedName>
        <fullName evidence="6">Enoyl-CoA hydratase</fullName>
    </recommendedName>
</protein>
<dbReference type="PANTHER" id="PTHR11941:SF54">
    <property type="entry name" value="ENOYL-COA HYDRATASE, MITOCHONDRIAL"/>
    <property type="match status" value="1"/>
</dbReference>
<reference evidence="4 5" key="1">
    <citation type="submission" date="2019-02" db="EMBL/GenBank/DDBJ databases">
        <title>Complete Genome Sequence and Methylome Analysis of free living Spirochaetas.</title>
        <authorList>
            <person name="Fomenkov A."/>
            <person name="Dubinina G."/>
            <person name="Leshcheva N."/>
            <person name="Mikheeva N."/>
            <person name="Grabovich M."/>
            <person name="Vincze T."/>
            <person name="Roberts R.J."/>
        </authorList>
    </citation>
    <scope>NUCLEOTIDE SEQUENCE [LARGE SCALE GENOMIC DNA]</scope>
    <source>
        <strain evidence="4 5">K2</strain>
    </source>
</reference>
<organism evidence="4 5">
    <name type="scientific">Oceanispirochaeta crateris</name>
    <dbReference type="NCBI Taxonomy" id="2518645"/>
    <lineage>
        <taxon>Bacteria</taxon>
        <taxon>Pseudomonadati</taxon>
        <taxon>Spirochaetota</taxon>
        <taxon>Spirochaetia</taxon>
        <taxon>Spirochaetales</taxon>
        <taxon>Spirochaetaceae</taxon>
        <taxon>Oceanispirochaeta</taxon>
    </lineage>
</organism>
<evidence type="ECO:0008006" key="6">
    <source>
        <dbReference type="Google" id="ProtNLM"/>
    </source>
</evidence>
<dbReference type="Gene3D" id="1.10.12.10">
    <property type="entry name" value="Lyase 2-enoyl-coa Hydratase, Chain A, domain 2"/>
    <property type="match status" value="1"/>
</dbReference>
<dbReference type="CDD" id="cd06558">
    <property type="entry name" value="crotonase-like"/>
    <property type="match status" value="1"/>
</dbReference>
<dbReference type="InterPro" id="IPR001753">
    <property type="entry name" value="Enoyl-CoA_hydra/iso"/>
</dbReference>
<dbReference type="GO" id="GO:0016829">
    <property type="term" value="F:lyase activity"/>
    <property type="evidence" value="ECO:0007669"/>
    <property type="project" value="UniProtKB-KW"/>
</dbReference>
<evidence type="ECO:0000256" key="2">
    <source>
        <dbReference type="ARBA" id="ARBA00023239"/>
    </source>
</evidence>
<dbReference type="InterPro" id="IPR018376">
    <property type="entry name" value="Enoyl-CoA_hyd/isom_CS"/>
</dbReference>
<dbReference type="PROSITE" id="PS00166">
    <property type="entry name" value="ENOYL_COA_HYDRATASE"/>
    <property type="match status" value="1"/>
</dbReference>
<name>A0A5C1QJF9_9SPIO</name>
<dbReference type="Proteomes" id="UP000324209">
    <property type="component" value="Chromosome"/>
</dbReference>
<dbReference type="GO" id="GO:0006635">
    <property type="term" value="P:fatty acid beta-oxidation"/>
    <property type="evidence" value="ECO:0007669"/>
    <property type="project" value="TreeGrafter"/>
</dbReference>
<gene>
    <name evidence="4" type="ORF">EXM22_09890</name>
</gene>
<dbReference type="OrthoDB" id="9775794at2"/>
<accession>A0A5C1QJF9</accession>
<keyword evidence="2" id="KW-0456">Lyase</keyword>
<sequence>MSEGLEMDLKYIKYEKEDHIARITLNRPDVLNALHPPATAELNAVWTDFRDDSHLWVAIIRGAGEKAFCVGDDLKYRVNVSDDSALRQSDEHPNYTPVNCFKPIIAEVNGYAMGGGLEIVLGCDIIIASDTARFGLPEARRGLLADAGGVVQITRRIPHHLAMGMILTGKIFSAGEMYRMGLVNEVATAQDLSSVVERWVTDVLACSPHALQAAKQVVSETGQLHPKVAADQMEGLHRVRMLRESEDYLEGPRAFSEKRTPLWTNPKS</sequence>
<evidence type="ECO:0000313" key="4">
    <source>
        <dbReference type="EMBL" id="QEN08283.1"/>
    </source>
</evidence>
<dbReference type="EMBL" id="CP036150">
    <property type="protein sequence ID" value="QEN08283.1"/>
    <property type="molecule type" value="Genomic_DNA"/>
</dbReference>
<evidence type="ECO:0000256" key="3">
    <source>
        <dbReference type="RuleBase" id="RU003707"/>
    </source>
</evidence>
<evidence type="ECO:0000256" key="1">
    <source>
        <dbReference type="ARBA" id="ARBA00005254"/>
    </source>
</evidence>
<dbReference type="KEGG" id="ock:EXM22_09890"/>
<comment type="similarity">
    <text evidence="1 3">Belongs to the enoyl-CoA hydratase/isomerase family.</text>
</comment>
<dbReference type="InterPro" id="IPR014748">
    <property type="entry name" value="Enoyl-CoA_hydra_C"/>
</dbReference>
<dbReference type="RefSeq" id="WP_149486363.1">
    <property type="nucleotide sequence ID" value="NZ_CP036150.1"/>
</dbReference>
<dbReference type="PANTHER" id="PTHR11941">
    <property type="entry name" value="ENOYL-COA HYDRATASE-RELATED"/>
    <property type="match status" value="1"/>
</dbReference>
<dbReference type="InterPro" id="IPR029045">
    <property type="entry name" value="ClpP/crotonase-like_dom_sf"/>
</dbReference>
<proteinExistence type="inferred from homology"/>
<evidence type="ECO:0000313" key="5">
    <source>
        <dbReference type="Proteomes" id="UP000324209"/>
    </source>
</evidence>